<dbReference type="GO" id="GO:0005509">
    <property type="term" value="F:calcium ion binding"/>
    <property type="evidence" value="ECO:0007669"/>
    <property type="project" value="InterPro"/>
</dbReference>
<reference evidence="5 6" key="1">
    <citation type="submission" date="2016-02" db="EMBL/GenBank/DDBJ databases">
        <title>Genome analysis of coral dinoflagellate symbionts highlights evolutionary adaptations to a symbiotic lifestyle.</title>
        <authorList>
            <person name="Aranda M."/>
            <person name="Li Y."/>
            <person name="Liew Y.J."/>
            <person name="Baumgarten S."/>
            <person name="Simakov O."/>
            <person name="Wilson M."/>
            <person name="Piel J."/>
            <person name="Ashoor H."/>
            <person name="Bougouffa S."/>
            <person name="Bajic V.B."/>
            <person name="Ryu T."/>
            <person name="Ravasi T."/>
            <person name="Bayer T."/>
            <person name="Micklem G."/>
            <person name="Kim H."/>
            <person name="Bhak J."/>
            <person name="Lajeunesse T.C."/>
            <person name="Voolstra C.R."/>
        </authorList>
    </citation>
    <scope>NUCLEOTIDE SEQUENCE [LARGE SCALE GENOMIC DNA]</scope>
    <source>
        <strain evidence="5 6">CCMP2467</strain>
    </source>
</reference>
<dbReference type="InterPro" id="IPR002048">
    <property type="entry name" value="EF_hand_dom"/>
</dbReference>
<dbReference type="CDD" id="cd00051">
    <property type="entry name" value="EFh"/>
    <property type="match status" value="1"/>
</dbReference>
<evidence type="ECO:0000256" key="1">
    <source>
        <dbReference type="ARBA" id="ARBA00022837"/>
    </source>
</evidence>
<dbReference type="Gene3D" id="1.10.238.10">
    <property type="entry name" value="EF-hand"/>
    <property type="match status" value="1"/>
</dbReference>
<protein>
    <recommendedName>
        <fullName evidence="4">EF-hand domain-containing protein</fullName>
    </recommendedName>
</protein>
<feature type="coiled-coil region" evidence="2">
    <location>
        <begin position="331"/>
        <end position="442"/>
    </location>
</feature>
<evidence type="ECO:0000256" key="3">
    <source>
        <dbReference type="SAM" id="MobiDB-lite"/>
    </source>
</evidence>
<dbReference type="InterPro" id="IPR018247">
    <property type="entry name" value="EF_Hand_1_Ca_BS"/>
</dbReference>
<proteinExistence type="predicted"/>
<name>A0A1Q9E2R1_SYMMI</name>
<dbReference type="PANTHER" id="PTHR34649">
    <property type="entry name" value="CILIA- AND FLAGELLA-ASSOCIATED PROTEIN 99"/>
    <property type="match status" value="1"/>
</dbReference>
<dbReference type="EMBL" id="LSRX01000283">
    <property type="protein sequence ID" value="OLQ01718.1"/>
    <property type="molecule type" value="Genomic_DNA"/>
</dbReference>
<organism evidence="5 6">
    <name type="scientific">Symbiodinium microadriaticum</name>
    <name type="common">Dinoflagellate</name>
    <name type="synonym">Zooxanthella microadriatica</name>
    <dbReference type="NCBI Taxonomy" id="2951"/>
    <lineage>
        <taxon>Eukaryota</taxon>
        <taxon>Sar</taxon>
        <taxon>Alveolata</taxon>
        <taxon>Dinophyceae</taxon>
        <taxon>Suessiales</taxon>
        <taxon>Symbiodiniaceae</taxon>
        <taxon>Symbiodinium</taxon>
    </lineage>
</organism>
<keyword evidence="2" id="KW-0175">Coiled coil</keyword>
<dbReference type="AlphaFoldDB" id="A0A1Q9E2R1"/>
<sequence length="571" mass="66572">MKVVEEYPKERREGDLEVLLRRAHGLLSKEVGHFLGMRNCQFYVCRMQGSSGLHESDSKQDKVDLCPVCLRKLSWNLASSTYEGAPEDISGWCIERYRKLLTHAEKLGQALQAYKLWLRSRLAQLDYNIMPAAAAASASTAEAVAAKVQAGTPPNEEEEYDEDPIMLSPDSESRREAELVMLFSRHDEDGDGRMKVKEFCQLINAVDETFSAISAMKMFEACDANRDGSVDVKEFLSWLLRPQEDPGMADRDRARLAEQEALKERLQKADHMRKEREVDMERKKKEEEQEMDRKKDLIRQIRALEKVPVEKFKTFDPAEPPCQGLLEEMSLAELRERLRIVEAQREKELDAKRERQLAKKHEKQEELTEKAEMLARVRERARDEQQQRHEQVRQQKILEQEQKQRHREKCIVDVAAKLQLKKRQKKEEEQRLKLELKEIATKRQFLAANAEMVEAKAQAEQQAGLDREAQKRQKTILIEQRKQHQIKISEVQRRRDNQDRDVQEYKTMQQTVTARMDRAKAADIALKEEIRQSVQSARNIQRSKAQRNVTEFGHSSNAYMSRIQSRMATSC</sequence>
<dbReference type="GO" id="GO:0008237">
    <property type="term" value="F:metallopeptidase activity"/>
    <property type="evidence" value="ECO:0007669"/>
    <property type="project" value="InterPro"/>
</dbReference>
<dbReference type="Gene3D" id="3.40.390.10">
    <property type="entry name" value="Collagenase (Catalytic Domain)"/>
    <property type="match status" value="1"/>
</dbReference>
<dbReference type="InterPro" id="IPR011992">
    <property type="entry name" value="EF-hand-dom_pair"/>
</dbReference>
<dbReference type="InterPro" id="IPR039341">
    <property type="entry name" value="CFAP99"/>
</dbReference>
<feature type="domain" description="EF-hand" evidence="4">
    <location>
        <begin position="210"/>
        <end position="245"/>
    </location>
</feature>
<dbReference type="InterPro" id="IPR024079">
    <property type="entry name" value="MetalloPept_cat_dom_sf"/>
</dbReference>
<keyword evidence="1" id="KW-0106">Calcium</keyword>
<dbReference type="PANTHER" id="PTHR34649:SF1">
    <property type="entry name" value="CILIA- AND FLAGELLA-ASSOCIATED PROTEIN 99"/>
    <property type="match status" value="1"/>
</dbReference>
<evidence type="ECO:0000259" key="4">
    <source>
        <dbReference type="PROSITE" id="PS50222"/>
    </source>
</evidence>
<feature type="region of interest" description="Disordered" evidence="3">
    <location>
        <begin position="267"/>
        <end position="291"/>
    </location>
</feature>
<feature type="coiled-coil region" evidence="2">
    <location>
        <begin position="481"/>
        <end position="508"/>
    </location>
</feature>
<feature type="domain" description="EF-hand" evidence="4">
    <location>
        <begin position="174"/>
        <end position="209"/>
    </location>
</feature>
<dbReference type="Proteomes" id="UP000186817">
    <property type="component" value="Unassembled WGS sequence"/>
</dbReference>
<gene>
    <name evidence="5" type="ORF">AK812_SmicGene15521</name>
</gene>
<evidence type="ECO:0000313" key="5">
    <source>
        <dbReference type="EMBL" id="OLQ01718.1"/>
    </source>
</evidence>
<dbReference type="OMA" id="HESDSKQ"/>
<accession>A0A1Q9E2R1</accession>
<dbReference type="OrthoDB" id="310506at2759"/>
<comment type="caution">
    <text evidence="5">The sequence shown here is derived from an EMBL/GenBank/DDBJ whole genome shotgun (WGS) entry which is preliminary data.</text>
</comment>
<keyword evidence="6" id="KW-1185">Reference proteome</keyword>
<evidence type="ECO:0000313" key="6">
    <source>
        <dbReference type="Proteomes" id="UP000186817"/>
    </source>
</evidence>
<dbReference type="PROSITE" id="PS50222">
    <property type="entry name" value="EF_HAND_2"/>
    <property type="match status" value="2"/>
</dbReference>
<evidence type="ECO:0000256" key="2">
    <source>
        <dbReference type="SAM" id="Coils"/>
    </source>
</evidence>
<dbReference type="SMART" id="SM00054">
    <property type="entry name" value="EFh"/>
    <property type="match status" value="2"/>
</dbReference>
<dbReference type="SUPFAM" id="SSF47473">
    <property type="entry name" value="EF-hand"/>
    <property type="match status" value="1"/>
</dbReference>
<dbReference type="PROSITE" id="PS00018">
    <property type="entry name" value="EF_HAND_1"/>
    <property type="match status" value="1"/>
</dbReference>